<organism evidence="1 2">
    <name type="scientific">Panagrellus redivivus</name>
    <name type="common">Microworm</name>
    <dbReference type="NCBI Taxonomy" id="6233"/>
    <lineage>
        <taxon>Eukaryota</taxon>
        <taxon>Metazoa</taxon>
        <taxon>Ecdysozoa</taxon>
        <taxon>Nematoda</taxon>
        <taxon>Chromadorea</taxon>
        <taxon>Rhabditida</taxon>
        <taxon>Tylenchina</taxon>
        <taxon>Panagrolaimomorpha</taxon>
        <taxon>Panagrolaimoidea</taxon>
        <taxon>Panagrolaimidae</taxon>
        <taxon>Panagrellus</taxon>
    </lineage>
</organism>
<accession>A0A7E4W5G1</accession>
<dbReference type="WBParaSite" id="Pan_g7069.t1">
    <property type="protein sequence ID" value="Pan_g7069.t1"/>
    <property type="gene ID" value="Pan_g7069"/>
</dbReference>
<dbReference type="InterPro" id="IPR053225">
    <property type="entry name" value="Acyl-CoA_N-acyltransferase"/>
</dbReference>
<name>A0A7E4W5G1_PANRE</name>
<dbReference type="Proteomes" id="UP000492821">
    <property type="component" value="Unassembled WGS sequence"/>
</dbReference>
<reference evidence="2" key="2">
    <citation type="submission" date="2020-10" db="UniProtKB">
        <authorList>
            <consortium name="WormBaseParasite"/>
        </authorList>
    </citation>
    <scope>IDENTIFICATION</scope>
</reference>
<evidence type="ECO:0000313" key="2">
    <source>
        <dbReference type="WBParaSite" id="Pan_g7069.t1"/>
    </source>
</evidence>
<dbReference type="PANTHER" id="PTHR20958">
    <property type="entry name" value="GLYCINE N-ACYLTRANSFERASE-LIKE PROTEIN"/>
    <property type="match status" value="1"/>
</dbReference>
<proteinExistence type="predicted"/>
<sequence length="309" mass="34951">MSIRLVPPSEFSSLLSTLAVHLPATQLIHPIVKFEVDGFNAGTILHVYEYSMDENAQTAKFYLACKYHEHTMTIFVGNSTVLDDDFEASAMAALFPVLWERIEPEEAVEVIIPEAADVEFHNQLKLRNITRPIRCHAKAFMYYMSPEKVKTLLKIDPVVPDGFVLKPLQLEHAEILISLLLHGVDGDTEQAALRIRQLPSVGIFEAATDKLVAFEYNDGLGMIAHQYVYPEYRGKGLGSAVETVICQENAKVLGIWPTKAVAQLRPKVVRITERNPLWMKLLRPDGSHQLFVWNILTRNVQPPIEFYDN</sequence>
<dbReference type="AlphaFoldDB" id="A0A7E4W5G1"/>
<dbReference type="InterPro" id="IPR016181">
    <property type="entry name" value="Acyl_CoA_acyltransferase"/>
</dbReference>
<evidence type="ECO:0000313" key="1">
    <source>
        <dbReference type="Proteomes" id="UP000492821"/>
    </source>
</evidence>
<keyword evidence="1" id="KW-1185">Reference proteome</keyword>
<reference evidence="1" key="1">
    <citation type="journal article" date="2013" name="Genetics">
        <title>The draft genome and transcriptome of Panagrellus redivivus are shaped by the harsh demands of a free-living lifestyle.</title>
        <authorList>
            <person name="Srinivasan J."/>
            <person name="Dillman A.R."/>
            <person name="Macchietto M.G."/>
            <person name="Heikkinen L."/>
            <person name="Lakso M."/>
            <person name="Fracchia K.M."/>
            <person name="Antoshechkin I."/>
            <person name="Mortazavi A."/>
            <person name="Wong G."/>
            <person name="Sternberg P.W."/>
        </authorList>
    </citation>
    <scope>NUCLEOTIDE SEQUENCE [LARGE SCALE GENOMIC DNA]</scope>
    <source>
        <strain evidence="1">MT8872</strain>
    </source>
</reference>
<dbReference type="Gene3D" id="3.40.630.30">
    <property type="match status" value="1"/>
</dbReference>
<dbReference type="PANTHER" id="PTHR20958:SF6">
    <property type="entry name" value="GLYCINE N-ACYLTRANSFERASE-LIKE PROTEIN"/>
    <property type="match status" value="1"/>
</dbReference>
<dbReference type="SUPFAM" id="SSF55729">
    <property type="entry name" value="Acyl-CoA N-acyltransferases (Nat)"/>
    <property type="match status" value="1"/>
</dbReference>
<protein>
    <submittedName>
        <fullName evidence="2">N-acetyltransferase domain-containing protein</fullName>
    </submittedName>
</protein>